<dbReference type="Proteomes" id="UP000051084">
    <property type="component" value="Unassembled WGS sequence"/>
</dbReference>
<evidence type="ECO:0000256" key="1">
    <source>
        <dbReference type="ARBA" id="ARBA00007074"/>
    </source>
</evidence>
<dbReference type="InterPro" id="IPR022263">
    <property type="entry name" value="KxYKxGKxW"/>
</dbReference>
<evidence type="ECO:0000259" key="9">
    <source>
        <dbReference type="PROSITE" id="PS51935"/>
    </source>
</evidence>
<dbReference type="GO" id="GO:0008234">
    <property type="term" value="F:cysteine-type peptidase activity"/>
    <property type="evidence" value="ECO:0007669"/>
    <property type="project" value="UniProtKB-KW"/>
</dbReference>
<dbReference type="AlphaFoldDB" id="A0A0R1UR67"/>
<evidence type="ECO:0000256" key="5">
    <source>
        <dbReference type="ARBA" id="ARBA00022801"/>
    </source>
</evidence>
<evidence type="ECO:0000313" key="11">
    <source>
        <dbReference type="Proteomes" id="UP000051084"/>
    </source>
</evidence>
<reference evidence="10 11" key="1">
    <citation type="journal article" date="2015" name="Genome Announc.">
        <title>Expanding the biotechnology potential of lactobacilli through comparative genomics of 213 strains and associated genera.</title>
        <authorList>
            <person name="Sun Z."/>
            <person name="Harris H.M."/>
            <person name="McCann A."/>
            <person name="Guo C."/>
            <person name="Argimon S."/>
            <person name="Zhang W."/>
            <person name="Yang X."/>
            <person name="Jeffery I.B."/>
            <person name="Cooney J.C."/>
            <person name="Kagawa T.F."/>
            <person name="Liu W."/>
            <person name="Song Y."/>
            <person name="Salvetti E."/>
            <person name="Wrobel A."/>
            <person name="Rasinkangas P."/>
            <person name="Parkhill J."/>
            <person name="Rea M.C."/>
            <person name="O'Sullivan O."/>
            <person name="Ritari J."/>
            <person name="Douillard F.P."/>
            <person name="Paul Ross R."/>
            <person name="Yang R."/>
            <person name="Briner A.E."/>
            <person name="Felis G.E."/>
            <person name="de Vos W.M."/>
            <person name="Barrangou R."/>
            <person name="Klaenhammer T.R."/>
            <person name="Caufield P.W."/>
            <person name="Cui Y."/>
            <person name="Zhang H."/>
            <person name="O'Toole P.W."/>
        </authorList>
    </citation>
    <scope>NUCLEOTIDE SEQUENCE [LARGE SCALE GENOMIC DNA]</scope>
    <source>
        <strain evidence="10 11">DSM 18793</strain>
    </source>
</reference>
<comment type="similarity">
    <text evidence="1">Belongs to the peptidase C40 family.</text>
</comment>
<comment type="caution">
    <text evidence="10">The sequence shown here is derived from an EMBL/GenBank/DDBJ whole genome shotgun (WGS) entry which is preliminary data.</text>
</comment>
<gene>
    <name evidence="10" type="ORF">FC21_GL000873</name>
</gene>
<keyword evidence="11" id="KW-1185">Reference proteome</keyword>
<feature type="repeat" description="Cell wall-binding" evidence="7">
    <location>
        <begin position="84"/>
        <end position="104"/>
    </location>
</feature>
<accession>A0A0R1UR67</accession>
<dbReference type="InterPro" id="IPR018337">
    <property type="entry name" value="Cell_wall/Cho-bd_repeat"/>
</dbReference>
<dbReference type="STRING" id="417373.GCA_001570685_00888"/>
<dbReference type="SUPFAM" id="SSF54001">
    <property type="entry name" value="Cysteine proteinases"/>
    <property type="match status" value="1"/>
</dbReference>
<evidence type="ECO:0000256" key="8">
    <source>
        <dbReference type="SAM" id="MobiDB-lite"/>
    </source>
</evidence>
<dbReference type="Gene3D" id="3.90.1720.10">
    <property type="entry name" value="endopeptidase domain like (from Nostoc punctiforme)"/>
    <property type="match status" value="1"/>
</dbReference>
<dbReference type="InterPro" id="IPR038765">
    <property type="entry name" value="Papain-like_cys_pep_sf"/>
</dbReference>
<dbReference type="PROSITE" id="PS51170">
    <property type="entry name" value="CW"/>
    <property type="match status" value="1"/>
</dbReference>
<dbReference type="PANTHER" id="PTHR47359:SF3">
    <property type="entry name" value="NLP_P60 DOMAIN-CONTAINING PROTEIN-RELATED"/>
    <property type="match status" value="1"/>
</dbReference>
<dbReference type="Gene3D" id="2.10.270.10">
    <property type="entry name" value="Cholin Binding"/>
    <property type="match status" value="2"/>
</dbReference>
<evidence type="ECO:0000256" key="2">
    <source>
        <dbReference type="ARBA" id="ARBA00022670"/>
    </source>
</evidence>
<name>A0A0R1UR67_9LACO</name>
<evidence type="ECO:0000256" key="4">
    <source>
        <dbReference type="ARBA" id="ARBA00022737"/>
    </source>
</evidence>
<dbReference type="SUPFAM" id="SSF69360">
    <property type="entry name" value="Cell wall binding repeat"/>
    <property type="match status" value="1"/>
</dbReference>
<dbReference type="EMBL" id="AZGC01000020">
    <property type="protein sequence ID" value="KRL95284.1"/>
    <property type="molecule type" value="Genomic_DNA"/>
</dbReference>
<keyword evidence="2" id="KW-0645">Protease</keyword>
<dbReference type="NCBIfam" id="TIGR03715">
    <property type="entry name" value="KxYKxGKxW"/>
    <property type="match status" value="1"/>
</dbReference>
<feature type="domain" description="NlpC/P60" evidence="9">
    <location>
        <begin position="310"/>
        <end position="427"/>
    </location>
</feature>
<dbReference type="Pfam" id="PF00877">
    <property type="entry name" value="NLPC_P60"/>
    <property type="match status" value="1"/>
</dbReference>
<proteinExistence type="inferred from homology"/>
<protein>
    <recommendedName>
        <fullName evidence="9">NlpC/P60 domain-containing protein</fullName>
    </recommendedName>
</protein>
<evidence type="ECO:0000256" key="3">
    <source>
        <dbReference type="ARBA" id="ARBA00022729"/>
    </source>
</evidence>
<sequence>MDNKKHYKLYKSGKLWKTVALTTATVAGIFSATTLTGNADTNMQTAMATNNQSVVANTTAKNEVATNQTNDQAQPTVTTETPVKTGWQQAADKSWTYYNNDGKANTGREYSLMPTIGDTNGKSKSWYLMQDGKALSGVQEWAGSYWDFDSSSYTLSQKKDYFQSQWGLWYFKDDTGRIQSGVQEWAGSYWYFDPMYYTLSQKKDYVQSQWGAYYLVGNDGRIQSGVQEWAGSYWYFDPTTYLLSQKKNYVQSQWGAWYMVGNDGRIQSGLVDWMGSTYYFDPVTYLRTDNKDFYLNGVKYHADKNGIVTNDGLSAKVNKALSAIGTPYVWGGSQPGGFDCSGLVQWAYGLPQRTTYTQQTVGKHVYNNVANAPYGALLFFGSDASPSHVAISLGNGTYVHAPEPGDVVKIASQKYFAPNYYVVVGQY</sequence>
<evidence type="ECO:0000256" key="7">
    <source>
        <dbReference type="PROSITE-ProRule" id="PRU00591"/>
    </source>
</evidence>
<dbReference type="InterPro" id="IPR000064">
    <property type="entry name" value="NLP_P60_dom"/>
</dbReference>
<dbReference type="Pfam" id="PF19258">
    <property type="entry name" value="KxYKxGKxW_sig"/>
    <property type="match status" value="1"/>
</dbReference>
<dbReference type="InterPro" id="IPR051794">
    <property type="entry name" value="PG_Endopeptidase_C40"/>
</dbReference>
<evidence type="ECO:0000313" key="10">
    <source>
        <dbReference type="EMBL" id="KRL95284.1"/>
    </source>
</evidence>
<dbReference type="RefSeq" id="WP_056995453.1">
    <property type="nucleotide sequence ID" value="NZ_AZGC01000020.1"/>
</dbReference>
<feature type="region of interest" description="Disordered" evidence="8">
    <location>
        <begin position="66"/>
        <end position="85"/>
    </location>
</feature>
<dbReference type="PATRIC" id="fig|1423742.4.peg.907"/>
<dbReference type="PANTHER" id="PTHR47359">
    <property type="entry name" value="PEPTIDOGLYCAN DL-ENDOPEPTIDASE CWLO"/>
    <property type="match status" value="1"/>
</dbReference>
<keyword evidence="4" id="KW-0677">Repeat</keyword>
<evidence type="ECO:0000256" key="6">
    <source>
        <dbReference type="ARBA" id="ARBA00022807"/>
    </source>
</evidence>
<organism evidence="10 11">
    <name type="scientific">Limosilactobacillus equigenerosi DSM 18793 = JCM 14505</name>
    <dbReference type="NCBI Taxonomy" id="1423742"/>
    <lineage>
        <taxon>Bacteria</taxon>
        <taxon>Bacillati</taxon>
        <taxon>Bacillota</taxon>
        <taxon>Bacilli</taxon>
        <taxon>Lactobacillales</taxon>
        <taxon>Lactobacillaceae</taxon>
        <taxon>Limosilactobacillus</taxon>
    </lineage>
</organism>
<dbReference type="PROSITE" id="PS51935">
    <property type="entry name" value="NLPC_P60"/>
    <property type="match status" value="1"/>
</dbReference>
<keyword evidence="5" id="KW-0378">Hydrolase</keyword>
<dbReference type="OrthoDB" id="1654978at2"/>
<dbReference type="GO" id="GO:0006508">
    <property type="term" value="P:proteolysis"/>
    <property type="evidence" value="ECO:0007669"/>
    <property type="project" value="UniProtKB-KW"/>
</dbReference>
<keyword evidence="6" id="KW-0788">Thiol protease</keyword>
<keyword evidence="3" id="KW-0732">Signal</keyword>